<evidence type="ECO:0000256" key="3">
    <source>
        <dbReference type="ARBA" id="ARBA00022475"/>
    </source>
</evidence>
<name>A0ABV8CUI0_9STRE</name>
<sequence>MIISMIAGVIIGMIASALTNREDQMGCFGNMFIGLLGAWLGQALFGDWGPQMAGMAVVPSILGAVILLILFVSRKRF</sequence>
<evidence type="ECO:0000313" key="8">
    <source>
        <dbReference type="EMBL" id="MFC3927747.1"/>
    </source>
</evidence>
<accession>A0ABV8CUI0</accession>
<keyword evidence="4 7" id="KW-0812">Transmembrane</keyword>
<protein>
    <submittedName>
        <fullName evidence="8">GlsB/YeaQ/YmgE family stress response membrane protein</fullName>
    </submittedName>
</protein>
<keyword evidence="3" id="KW-1003">Cell membrane</keyword>
<comment type="similarity">
    <text evidence="2">Belongs to the UPF0410 family.</text>
</comment>
<proteinExistence type="inferred from homology"/>
<evidence type="ECO:0000256" key="6">
    <source>
        <dbReference type="ARBA" id="ARBA00023136"/>
    </source>
</evidence>
<evidence type="ECO:0000256" key="1">
    <source>
        <dbReference type="ARBA" id="ARBA00004651"/>
    </source>
</evidence>
<dbReference type="EMBL" id="JBHRZV010000027">
    <property type="protein sequence ID" value="MFC3927747.1"/>
    <property type="molecule type" value="Genomic_DNA"/>
</dbReference>
<comment type="caution">
    <text evidence="8">The sequence shown here is derived from an EMBL/GenBank/DDBJ whole genome shotgun (WGS) entry which is preliminary data.</text>
</comment>
<dbReference type="PANTHER" id="PTHR33884:SF3">
    <property type="entry name" value="UPF0410 PROTEIN YMGE"/>
    <property type="match status" value="1"/>
</dbReference>
<dbReference type="PANTHER" id="PTHR33884">
    <property type="entry name" value="UPF0410 PROTEIN YMGE"/>
    <property type="match status" value="1"/>
</dbReference>
<dbReference type="InterPro" id="IPR007341">
    <property type="entry name" value="Transgly_assoc"/>
</dbReference>
<gene>
    <name evidence="8" type="ORF">ACFORF_03830</name>
</gene>
<evidence type="ECO:0000256" key="2">
    <source>
        <dbReference type="ARBA" id="ARBA00011006"/>
    </source>
</evidence>
<evidence type="ECO:0000256" key="4">
    <source>
        <dbReference type="ARBA" id="ARBA00022692"/>
    </source>
</evidence>
<dbReference type="Pfam" id="PF04226">
    <property type="entry name" value="Transgly_assoc"/>
    <property type="match status" value="1"/>
</dbReference>
<reference evidence="9" key="1">
    <citation type="journal article" date="2019" name="Int. J. Syst. Evol. Microbiol.">
        <title>The Global Catalogue of Microorganisms (GCM) 10K type strain sequencing project: providing services to taxonomists for standard genome sequencing and annotation.</title>
        <authorList>
            <consortium name="The Broad Institute Genomics Platform"/>
            <consortium name="The Broad Institute Genome Sequencing Center for Infectious Disease"/>
            <person name="Wu L."/>
            <person name="Ma J."/>
        </authorList>
    </citation>
    <scope>NUCLEOTIDE SEQUENCE [LARGE SCALE GENOMIC DNA]</scope>
    <source>
        <strain evidence="9">CCUG 67170</strain>
    </source>
</reference>
<evidence type="ECO:0000256" key="5">
    <source>
        <dbReference type="ARBA" id="ARBA00022989"/>
    </source>
</evidence>
<evidence type="ECO:0000313" key="9">
    <source>
        <dbReference type="Proteomes" id="UP001595807"/>
    </source>
</evidence>
<feature type="transmembrane region" description="Helical" evidence="7">
    <location>
        <begin position="27"/>
        <end position="45"/>
    </location>
</feature>
<organism evidence="8 9">
    <name type="scientific">Streptococcus caprae</name>
    <dbReference type="NCBI Taxonomy" id="1640501"/>
    <lineage>
        <taxon>Bacteria</taxon>
        <taxon>Bacillati</taxon>
        <taxon>Bacillota</taxon>
        <taxon>Bacilli</taxon>
        <taxon>Lactobacillales</taxon>
        <taxon>Streptococcaceae</taxon>
        <taxon>Streptococcus</taxon>
    </lineage>
</organism>
<evidence type="ECO:0000256" key="7">
    <source>
        <dbReference type="SAM" id="Phobius"/>
    </source>
</evidence>
<comment type="subcellular location">
    <subcellularLocation>
        <location evidence="1">Cell membrane</location>
        <topology evidence="1">Multi-pass membrane protein</topology>
    </subcellularLocation>
</comment>
<dbReference type="Proteomes" id="UP001595807">
    <property type="component" value="Unassembled WGS sequence"/>
</dbReference>
<keyword evidence="5 7" id="KW-1133">Transmembrane helix</keyword>
<keyword evidence="9" id="KW-1185">Reference proteome</keyword>
<feature type="transmembrane region" description="Helical" evidence="7">
    <location>
        <begin position="51"/>
        <end position="72"/>
    </location>
</feature>
<keyword evidence="6 7" id="KW-0472">Membrane</keyword>
<dbReference type="RefSeq" id="WP_380425648.1">
    <property type="nucleotide sequence ID" value="NZ_JBHRZV010000027.1"/>
</dbReference>